<dbReference type="PROSITE" id="PS50045">
    <property type="entry name" value="SIGMA54_INTERACT_4"/>
    <property type="match status" value="1"/>
</dbReference>
<keyword evidence="5" id="KW-0804">Transcription</keyword>
<evidence type="ECO:0000313" key="7">
    <source>
        <dbReference type="EMBL" id="MCC3144092.1"/>
    </source>
</evidence>
<dbReference type="Gene3D" id="1.10.10.60">
    <property type="entry name" value="Homeodomain-like"/>
    <property type="match status" value="1"/>
</dbReference>
<dbReference type="SMART" id="SM00382">
    <property type="entry name" value="AAA"/>
    <property type="match status" value="1"/>
</dbReference>
<keyword evidence="1" id="KW-0547">Nucleotide-binding</keyword>
<keyword evidence="8" id="KW-1185">Reference proteome</keyword>
<dbReference type="Pfam" id="PF02954">
    <property type="entry name" value="HTH_8"/>
    <property type="match status" value="1"/>
</dbReference>
<evidence type="ECO:0000256" key="3">
    <source>
        <dbReference type="ARBA" id="ARBA00023015"/>
    </source>
</evidence>
<dbReference type="Pfam" id="PF00158">
    <property type="entry name" value="Sigma54_activat"/>
    <property type="match status" value="1"/>
</dbReference>
<comment type="caution">
    <text evidence="7">The sequence shown here is derived from an EMBL/GenBank/DDBJ whole genome shotgun (WGS) entry which is preliminary data.</text>
</comment>
<dbReference type="InterPro" id="IPR002078">
    <property type="entry name" value="Sigma_54_int"/>
</dbReference>
<dbReference type="Gene3D" id="1.10.8.60">
    <property type="match status" value="1"/>
</dbReference>
<keyword evidence="4" id="KW-0238">DNA-binding</keyword>
<keyword evidence="3" id="KW-0805">Transcription regulation</keyword>
<dbReference type="RefSeq" id="WP_229343606.1">
    <property type="nucleotide sequence ID" value="NZ_JAJFAT010000002.1"/>
</dbReference>
<accession>A0AAW4WXL9</accession>
<dbReference type="InterPro" id="IPR027417">
    <property type="entry name" value="P-loop_NTPase"/>
</dbReference>
<dbReference type="FunFam" id="3.40.50.300:FF:000006">
    <property type="entry name" value="DNA-binding transcriptional regulator NtrC"/>
    <property type="match status" value="1"/>
</dbReference>
<evidence type="ECO:0000313" key="8">
    <source>
        <dbReference type="Proteomes" id="UP001199296"/>
    </source>
</evidence>
<dbReference type="PANTHER" id="PTHR32071:SF57">
    <property type="entry name" value="C4-DICARBOXYLATE TRANSPORT TRANSCRIPTIONAL REGULATORY PROTEIN DCTD"/>
    <property type="match status" value="1"/>
</dbReference>
<dbReference type="PRINTS" id="PR01590">
    <property type="entry name" value="HTHFIS"/>
</dbReference>
<evidence type="ECO:0000256" key="2">
    <source>
        <dbReference type="ARBA" id="ARBA00022840"/>
    </source>
</evidence>
<dbReference type="Gene3D" id="3.40.50.300">
    <property type="entry name" value="P-loop containing nucleotide triphosphate hydrolases"/>
    <property type="match status" value="1"/>
</dbReference>
<dbReference type="InterPro" id="IPR029016">
    <property type="entry name" value="GAF-like_dom_sf"/>
</dbReference>
<dbReference type="InterPro" id="IPR058031">
    <property type="entry name" value="AAA_lid_NorR"/>
</dbReference>
<dbReference type="InterPro" id="IPR025662">
    <property type="entry name" value="Sigma_54_int_dom_ATP-bd_1"/>
</dbReference>
<organism evidence="7 8">
    <name type="scientific">Halanaerobium polyolivorans</name>
    <dbReference type="NCBI Taxonomy" id="2886943"/>
    <lineage>
        <taxon>Bacteria</taxon>
        <taxon>Bacillati</taxon>
        <taxon>Bacillota</taxon>
        <taxon>Clostridia</taxon>
        <taxon>Halanaerobiales</taxon>
        <taxon>Halanaerobiaceae</taxon>
        <taxon>Halanaerobium</taxon>
    </lineage>
</organism>
<evidence type="ECO:0000256" key="4">
    <source>
        <dbReference type="ARBA" id="ARBA00023125"/>
    </source>
</evidence>
<dbReference type="InterPro" id="IPR009057">
    <property type="entry name" value="Homeodomain-like_sf"/>
</dbReference>
<dbReference type="PROSITE" id="PS00676">
    <property type="entry name" value="SIGMA54_INTERACT_2"/>
    <property type="match status" value="1"/>
</dbReference>
<proteinExistence type="predicted"/>
<dbReference type="Gene3D" id="3.30.450.40">
    <property type="match status" value="1"/>
</dbReference>
<dbReference type="GO" id="GO:0005524">
    <property type="term" value="F:ATP binding"/>
    <property type="evidence" value="ECO:0007669"/>
    <property type="project" value="UniProtKB-KW"/>
</dbReference>
<dbReference type="PROSITE" id="PS00675">
    <property type="entry name" value="SIGMA54_INTERACT_1"/>
    <property type="match status" value="1"/>
</dbReference>
<dbReference type="Pfam" id="PF25601">
    <property type="entry name" value="AAA_lid_14"/>
    <property type="match status" value="1"/>
</dbReference>
<dbReference type="InterPro" id="IPR003593">
    <property type="entry name" value="AAA+_ATPase"/>
</dbReference>
<dbReference type="GO" id="GO:0006355">
    <property type="term" value="P:regulation of DNA-templated transcription"/>
    <property type="evidence" value="ECO:0007669"/>
    <property type="project" value="InterPro"/>
</dbReference>
<dbReference type="AlphaFoldDB" id="A0AAW4WXL9"/>
<gene>
    <name evidence="7" type="ORF">LJ207_02015</name>
</gene>
<evidence type="ECO:0000256" key="5">
    <source>
        <dbReference type="ARBA" id="ARBA00023163"/>
    </source>
</evidence>
<dbReference type="GO" id="GO:0043565">
    <property type="term" value="F:sequence-specific DNA binding"/>
    <property type="evidence" value="ECO:0007669"/>
    <property type="project" value="InterPro"/>
</dbReference>
<dbReference type="InterPro" id="IPR002197">
    <property type="entry name" value="HTH_Fis"/>
</dbReference>
<dbReference type="CDD" id="cd00009">
    <property type="entry name" value="AAA"/>
    <property type="match status" value="1"/>
</dbReference>
<reference evidence="7 8" key="1">
    <citation type="submission" date="2021-10" db="EMBL/GenBank/DDBJ databases">
        <authorList>
            <person name="Grouzdev D.S."/>
            <person name="Pantiukh K.S."/>
            <person name="Krutkina M.S."/>
        </authorList>
    </citation>
    <scope>NUCLEOTIDE SEQUENCE [LARGE SCALE GENOMIC DNA]</scope>
    <source>
        <strain evidence="7 8">Z-7514</strain>
    </source>
</reference>
<dbReference type="Proteomes" id="UP001199296">
    <property type="component" value="Unassembled WGS sequence"/>
</dbReference>
<protein>
    <submittedName>
        <fullName evidence="7">Sigma 54-interacting transcriptional regulator</fullName>
    </submittedName>
</protein>
<dbReference type="PROSITE" id="PS00688">
    <property type="entry name" value="SIGMA54_INTERACT_3"/>
    <property type="match status" value="1"/>
</dbReference>
<dbReference type="SUPFAM" id="SSF46689">
    <property type="entry name" value="Homeodomain-like"/>
    <property type="match status" value="1"/>
</dbReference>
<dbReference type="InterPro" id="IPR025944">
    <property type="entry name" value="Sigma_54_int_dom_CS"/>
</dbReference>
<keyword evidence="2" id="KW-0067">ATP-binding</keyword>
<evidence type="ECO:0000259" key="6">
    <source>
        <dbReference type="PROSITE" id="PS50045"/>
    </source>
</evidence>
<feature type="domain" description="Sigma-54 factor interaction" evidence="6">
    <location>
        <begin position="223"/>
        <end position="453"/>
    </location>
</feature>
<dbReference type="InterPro" id="IPR025943">
    <property type="entry name" value="Sigma_54_int_dom_ATP-bd_2"/>
</dbReference>
<dbReference type="SUPFAM" id="SSF52540">
    <property type="entry name" value="P-loop containing nucleoside triphosphate hydrolases"/>
    <property type="match status" value="1"/>
</dbReference>
<name>A0AAW4WXL9_9FIRM</name>
<dbReference type="PANTHER" id="PTHR32071">
    <property type="entry name" value="TRANSCRIPTIONAL REGULATORY PROTEIN"/>
    <property type="match status" value="1"/>
</dbReference>
<evidence type="ECO:0000256" key="1">
    <source>
        <dbReference type="ARBA" id="ARBA00022741"/>
    </source>
</evidence>
<sequence>MSNQNSDFNALLTNIKRNYTPARKAIQKSWARSGNYGIKTEQFSSDKILNKSEIRNRIKENKKIAENFDLLFSEFRELITELAAAFIITDKEGYILSSKNYLDNYLTLAAGENYSEFYLGTTAVGLTLFSKKESYVKDKEHYKKFLIDYNSAAYPLLDENGALKGTIAVFFSKKIEIDLMRLIIKLFAFALTDKIPAKDLIEEQTDSSNPKTGSKARYFFDDIITNSKKMKKAKEVAKIAARNDSTVMLMGESGTGKEMFAQAIHNFNHRKNSPFVAINVGAVPKDLVESEFFGYEEGAFTGARRGGRPGKFELANGGTIFLDEIGEMTLSAQQNLLRVIQEREVTRIGGNHAINIDVRIITATKKKLIEEVKKGNFREDLYYRLNVIRIPLPNLKERKNDVILLVKNFIKKHCHKFGIPNKEISAESKKYFINYDWPGNVRELENVIEGIITFAMDDKVIKAEHLPKEIKENKSIYDDSKEILTIEEAEKEAIKNSLKAAANNISEAADILGVSRATLYNKLKKYNIKYRE</sequence>
<dbReference type="EMBL" id="JAJFAT010000002">
    <property type="protein sequence ID" value="MCC3144092.1"/>
    <property type="molecule type" value="Genomic_DNA"/>
</dbReference>